<keyword evidence="6" id="KW-1185">Reference proteome</keyword>
<comment type="caution">
    <text evidence="5">The sequence shown here is derived from an EMBL/GenBank/DDBJ whole genome shotgun (WGS) entry which is preliminary data.</text>
</comment>
<organism evidence="5 6">
    <name type="scientific">Streptomyces glebosus</name>
    <dbReference type="NCBI Taxonomy" id="249580"/>
    <lineage>
        <taxon>Bacteria</taxon>
        <taxon>Bacillati</taxon>
        <taxon>Actinomycetota</taxon>
        <taxon>Actinomycetes</taxon>
        <taxon>Kitasatosporales</taxon>
        <taxon>Streptomycetaceae</taxon>
        <taxon>Streptomyces</taxon>
    </lineage>
</organism>
<dbReference type="Proteomes" id="UP000430079">
    <property type="component" value="Unassembled WGS sequence"/>
</dbReference>
<evidence type="ECO:0000313" key="6">
    <source>
        <dbReference type="Proteomes" id="UP000430079"/>
    </source>
</evidence>
<evidence type="ECO:0000256" key="2">
    <source>
        <dbReference type="ARBA" id="ARBA00023125"/>
    </source>
</evidence>
<dbReference type="GO" id="GO:0003700">
    <property type="term" value="F:DNA-binding transcription factor activity"/>
    <property type="evidence" value="ECO:0007669"/>
    <property type="project" value="InterPro"/>
</dbReference>
<evidence type="ECO:0000256" key="1">
    <source>
        <dbReference type="ARBA" id="ARBA00023015"/>
    </source>
</evidence>
<keyword evidence="1" id="KW-0805">Transcription regulation</keyword>
<evidence type="ECO:0000313" key="5">
    <source>
        <dbReference type="EMBL" id="GFE13029.1"/>
    </source>
</evidence>
<dbReference type="PROSITE" id="PS01117">
    <property type="entry name" value="HTH_MARR_1"/>
    <property type="match status" value="1"/>
</dbReference>
<feature type="domain" description="HTH marR-type" evidence="4">
    <location>
        <begin position="52"/>
        <end position="185"/>
    </location>
</feature>
<dbReference type="InterPro" id="IPR036388">
    <property type="entry name" value="WH-like_DNA-bd_sf"/>
</dbReference>
<accession>A0A640SNR0</accession>
<name>A0A640SNR0_9ACTN</name>
<dbReference type="Gene3D" id="1.10.10.10">
    <property type="entry name" value="Winged helix-like DNA-binding domain superfamily/Winged helix DNA-binding domain"/>
    <property type="match status" value="1"/>
</dbReference>
<evidence type="ECO:0000256" key="3">
    <source>
        <dbReference type="ARBA" id="ARBA00023163"/>
    </source>
</evidence>
<dbReference type="EMBL" id="BLIO01000001">
    <property type="protein sequence ID" value="GFE13029.1"/>
    <property type="molecule type" value="Genomic_DNA"/>
</dbReference>
<keyword evidence="2" id="KW-0238">DNA-binding</keyword>
<dbReference type="Pfam" id="PF12802">
    <property type="entry name" value="MarR_2"/>
    <property type="match status" value="1"/>
</dbReference>
<dbReference type="SUPFAM" id="SSF46785">
    <property type="entry name" value="Winged helix' DNA-binding domain"/>
    <property type="match status" value="1"/>
</dbReference>
<dbReference type="AlphaFoldDB" id="A0A640SNR0"/>
<dbReference type="GO" id="GO:0003677">
    <property type="term" value="F:DNA binding"/>
    <property type="evidence" value="ECO:0007669"/>
    <property type="project" value="UniProtKB-KW"/>
</dbReference>
<reference evidence="5 6" key="1">
    <citation type="submission" date="2019-12" db="EMBL/GenBank/DDBJ databases">
        <title>Whole genome shotgun sequence of Streptomyces hygroscopicus subsp. glebosus NBRC 13786.</title>
        <authorList>
            <person name="Ichikawa N."/>
            <person name="Kimura A."/>
            <person name="Kitahashi Y."/>
            <person name="Komaki H."/>
            <person name="Tamura T."/>
        </authorList>
    </citation>
    <scope>NUCLEOTIDE SEQUENCE [LARGE SCALE GENOMIC DNA]</scope>
    <source>
        <strain evidence="5 6">NBRC 13786</strain>
    </source>
</reference>
<evidence type="ECO:0000259" key="4">
    <source>
        <dbReference type="PROSITE" id="PS50995"/>
    </source>
</evidence>
<dbReference type="SMART" id="SM00347">
    <property type="entry name" value="HTH_MARR"/>
    <property type="match status" value="1"/>
</dbReference>
<sequence>MRPIGTVRQAQLGRRALGAYGTAERRVRVTEDIVAGVLRQWQQVHPGLDTGPMAVIGRLNRCSALLQQAADAPLRRAGLTRPEFDILGTLRRMDRELTPGRVARETFASGAAVTKRVRQLEERGLIVRRPDDRDRRVSHLSLSDEGRDTIDRLLPEQLRYEASLLAGIGAERQEELSTALGELLVVLEGRLGSLLD</sequence>
<dbReference type="PANTHER" id="PTHR42756">
    <property type="entry name" value="TRANSCRIPTIONAL REGULATOR, MARR"/>
    <property type="match status" value="1"/>
</dbReference>
<keyword evidence="3" id="KW-0804">Transcription</keyword>
<gene>
    <name evidence="5" type="ORF">Sgleb_10760</name>
</gene>
<dbReference type="PRINTS" id="PR00598">
    <property type="entry name" value="HTHMARR"/>
</dbReference>
<protein>
    <submittedName>
        <fullName evidence="5">Transcriptional regulator</fullName>
    </submittedName>
</protein>
<dbReference type="PANTHER" id="PTHR42756:SF1">
    <property type="entry name" value="TRANSCRIPTIONAL REPRESSOR OF EMRAB OPERON"/>
    <property type="match status" value="1"/>
</dbReference>
<dbReference type="InterPro" id="IPR023187">
    <property type="entry name" value="Tscrpt_reg_MarR-type_CS"/>
</dbReference>
<dbReference type="InterPro" id="IPR036390">
    <property type="entry name" value="WH_DNA-bd_sf"/>
</dbReference>
<dbReference type="InterPro" id="IPR000835">
    <property type="entry name" value="HTH_MarR-typ"/>
</dbReference>
<proteinExistence type="predicted"/>
<dbReference type="PROSITE" id="PS50995">
    <property type="entry name" value="HTH_MARR_2"/>
    <property type="match status" value="1"/>
</dbReference>